<evidence type="ECO:0000313" key="3">
    <source>
        <dbReference type="EMBL" id="ATA87443.1"/>
    </source>
</evidence>
<evidence type="ECO:0000313" key="4">
    <source>
        <dbReference type="Proteomes" id="UP000217250"/>
    </source>
</evidence>
<keyword evidence="1" id="KW-0732">Signal</keyword>
<dbReference type="EMBL" id="CP022386">
    <property type="protein sequence ID" value="ATA87443.1"/>
    <property type="molecule type" value="Genomic_DNA"/>
</dbReference>
<feature type="domain" description="SCP" evidence="2">
    <location>
        <begin position="50"/>
        <end position="141"/>
    </location>
</feature>
<dbReference type="CDD" id="cd05379">
    <property type="entry name" value="CAP_bacterial"/>
    <property type="match status" value="1"/>
</dbReference>
<evidence type="ECO:0000256" key="1">
    <source>
        <dbReference type="SAM" id="SignalP"/>
    </source>
</evidence>
<sequence length="153" mass="17553">MAYRFFYFLLFSCIIASAQDTPLNKELLLELVNAQRNQGCLCGDTFYPAVPPLKWSDKLTTIAQKHSEEMSVRKQLTHYSKNGADPGKRLSKAGYHWRAYAENIAMGSFEERTVIEGWLMSPKHCANIMNPHIKEMGIARKGRYWTQVFGSEE</sequence>
<feature type="chain" id="PRO_5012083581" evidence="1">
    <location>
        <begin position="19"/>
        <end position="153"/>
    </location>
</feature>
<dbReference type="PANTHER" id="PTHR31157:SF1">
    <property type="entry name" value="SCP DOMAIN-CONTAINING PROTEIN"/>
    <property type="match status" value="1"/>
</dbReference>
<gene>
    <name evidence="3" type="ORF">CGC50_09925</name>
</gene>
<evidence type="ECO:0000259" key="2">
    <source>
        <dbReference type="Pfam" id="PF00188"/>
    </source>
</evidence>
<dbReference type="Pfam" id="PF00188">
    <property type="entry name" value="CAP"/>
    <property type="match status" value="1"/>
</dbReference>
<dbReference type="InterPro" id="IPR035940">
    <property type="entry name" value="CAP_sf"/>
</dbReference>
<proteinExistence type="predicted"/>
<dbReference type="InterPro" id="IPR014044">
    <property type="entry name" value="CAP_dom"/>
</dbReference>
<dbReference type="AlphaFoldDB" id="A0A250FQS5"/>
<dbReference type="Gene3D" id="3.40.33.10">
    <property type="entry name" value="CAP"/>
    <property type="match status" value="1"/>
</dbReference>
<protein>
    <submittedName>
        <fullName evidence="3">SCP-like extracellular protein</fullName>
    </submittedName>
</protein>
<dbReference type="OrthoDB" id="982527at2"/>
<dbReference type="KEGG" id="cgh:CGC50_09925"/>
<name>A0A250FQS5_9FLAO</name>
<accession>A0A250FQS5</accession>
<dbReference type="PANTHER" id="PTHR31157">
    <property type="entry name" value="SCP DOMAIN-CONTAINING PROTEIN"/>
    <property type="match status" value="1"/>
</dbReference>
<dbReference type="Proteomes" id="UP000217250">
    <property type="component" value="Chromosome"/>
</dbReference>
<feature type="signal peptide" evidence="1">
    <location>
        <begin position="1"/>
        <end position="18"/>
    </location>
</feature>
<organism evidence="3 4">
    <name type="scientific">Capnocytophaga gingivalis</name>
    <dbReference type="NCBI Taxonomy" id="1017"/>
    <lineage>
        <taxon>Bacteria</taxon>
        <taxon>Pseudomonadati</taxon>
        <taxon>Bacteroidota</taxon>
        <taxon>Flavobacteriia</taxon>
        <taxon>Flavobacteriales</taxon>
        <taxon>Flavobacteriaceae</taxon>
        <taxon>Capnocytophaga</taxon>
    </lineage>
</organism>
<dbReference type="SUPFAM" id="SSF55797">
    <property type="entry name" value="PR-1-like"/>
    <property type="match status" value="1"/>
</dbReference>
<reference evidence="4" key="1">
    <citation type="submission" date="2017-06" db="EMBL/GenBank/DDBJ databases">
        <title>Capnocytophaga spp. assemblies.</title>
        <authorList>
            <person name="Gulvik C.A."/>
        </authorList>
    </citation>
    <scope>NUCLEOTIDE SEQUENCE [LARGE SCALE GENOMIC DNA]</scope>
    <source>
        <strain evidence="4">H1496</strain>
    </source>
</reference>